<protein>
    <submittedName>
        <fullName evidence="1">Uncharacterized protein</fullName>
    </submittedName>
</protein>
<name>A0AAV6UQQ9_9ARAC</name>
<keyword evidence="2" id="KW-1185">Reference proteome</keyword>
<dbReference type="AlphaFoldDB" id="A0AAV6UQQ9"/>
<evidence type="ECO:0000313" key="2">
    <source>
        <dbReference type="Proteomes" id="UP000827092"/>
    </source>
</evidence>
<sequence>MTDSAEAITLRGREKATITRIATYVEKPGYIVTEADYEVLTIRLERLEKVFKYFNNYDSELPDEASELDEVEAKYYQLKTALRKLIKSSYQPQTSDNVIIFHIV</sequence>
<accession>A0AAV6UQQ9</accession>
<proteinExistence type="predicted"/>
<reference evidence="1 2" key="1">
    <citation type="journal article" date="2022" name="Nat. Ecol. Evol.">
        <title>A masculinizing supergene underlies an exaggerated male reproductive morph in a spider.</title>
        <authorList>
            <person name="Hendrickx F."/>
            <person name="De Corte Z."/>
            <person name="Sonet G."/>
            <person name="Van Belleghem S.M."/>
            <person name="Kostlbacher S."/>
            <person name="Vangestel C."/>
        </authorList>
    </citation>
    <scope>NUCLEOTIDE SEQUENCE [LARGE SCALE GENOMIC DNA]</scope>
    <source>
        <strain evidence="1">W744_W776</strain>
    </source>
</reference>
<evidence type="ECO:0000313" key="1">
    <source>
        <dbReference type="EMBL" id="KAG8186058.1"/>
    </source>
</evidence>
<organism evidence="1 2">
    <name type="scientific">Oedothorax gibbosus</name>
    <dbReference type="NCBI Taxonomy" id="931172"/>
    <lineage>
        <taxon>Eukaryota</taxon>
        <taxon>Metazoa</taxon>
        <taxon>Ecdysozoa</taxon>
        <taxon>Arthropoda</taxon>
        <taxon>Chelicerata</taxon>
        <taxon>Arachnida</taxon>
        <taxon>Araneae</taxon>
        <taxon>Araneomorphae</taxon>
        <taxon>Entelegynae</taxon>
        <taxon>Araneoidea</taxon>
        <taxon>Linyphiidae</taxon>
        <taxon>Erigoninae</taxon>
        <taxon>Oedothorax</taxon>
    </lineage>
</organism>
<gene>
    <name evidence="1" type="ORF">JTE90_007444</name>
</gene>
<dbReference type="Proteomes" id="UP000827092">
    <property type="component" value="Unassembled WGS sequence"/>
</dbReference>
<dbReference type="EMBL" id="JAFNEN010000315">
    <property type="protein sequence ID" value="KAG8186058.1"/>
    <property type="molecule type" value="Genomic_DNA"/>
</dbReference>
<comment type="caution">
    <text evidence="1">The sequence shown here is derived from an EMBL/GenBank/DDBJ whole genome shotgun (WGS) entry which is preliminary data.</text>
</comment>